<keyword evidence="6 8" id="KW-1133">Transmembrane helix</keyword>
<evidence type="ECO:0000256" key="8">
    <source>
        <dbReference type="SAM" id="Phobius"/>
    </source>
</evidence>
<dbReference type="AlphaFoldDB" id="A0A6I8MCB0"/>
<feature type="transmembrane region" description="Helical" evidence="8">
    <location>
        <begin position="203"/>
        <end position="221"/>
    </location>
</feature>
<gene>
    <name evidence="9" type="ORF">OMES3154_00383</name>
</gene>
<dbReference type="InterPro" id="IPR011606">
    <property type="entry name" value="Brnchd-chn_aa_trnsp_permease"/>
</dbReference>
<feature type="transmembrane region" description="Helical" evidence="8">
    <location>
        <begin position="124"/>
        <end position="146"/>
    </location>
</feature>
<dbReference type="EMBL" id="CABWIB010000001">
    <property type="protein sequence ID" value="VWL85101.1"/>
    <property type="molecule type" value="Genomic_DNA"/>
</dbReference>
<name>A0A6I8MCB0_9FUSO</name>
<accession>A0A6I8MCB0</accession>
<dbReference type="GO" id="GO:1903785">
    <property type="term" value="P:L-valine transmembrane transport"/>
    <property type="evidence" value="ECO:0007669"/>
    <property type="project" value="TreeGrafter"/>
</dbReference>
<evidence type="ECO:0000313" key="9">
    <source>
        <dbReference type="EMBL" id="VWL85101.1"/>
    </source>
</evidence>
<dbReference type="PANTHER" id="PTHR34979:SF1">
    <property type="entry name" value="INNER MEMBRANE PROTEIN YGAZ"/>
    <property type="match status" value="1"/>
</dbReference>
<feature type="transmembrane region" description="Helical" evidence="8">
    <location>
        <begin position="41"/>
        <end position="63"/>
    </location>
</feature>
<keyword evidence="5 8" id="KW-0812">Transmembrane</keyword>
<evidence type="ECO:0000256" key="5">
    <source>
        <dbReference type="ARBA" id="ARBA00022692"/>
    </source>
</evidence>
<evidence type="ECO:0000256" key="7">
    <source>
        <dbReference type="ARBA" id="ARBA00023136"/>
    </source>
</evidence>
<proteinExistence type="inferred from homology"/>
<evidence type="ECO:0000256" key="1">
    <source>
        <dbReference type="ARBA" id="ARBA00004651"/>
    </source>
</evidence>
<dbReference type="Proteomes" id="UP000419017">
    <property type="component" value="Unassembled WGS sequence"/>
</dbReference>
<organism evidence="9 10">
    <name type="scientific">Oceanivirga miroungae</name>
    <dbReference type="NCBI Taxonomy" id="1130046"/>
    <lineage>
        <taxon>Bacteria</taxon>
        <taxon>Fusobacteriati</taxon>
        <taxon>Fusobacteriota</taxon>
        <taxon>Fusobacteriia</taxon>
        <taxon>Fusobacteriales</taxon>
        <taxon>Leptotrichiaceae</taxon>
        <taxon>Oceanivirga</taxon>
    </lineage>
</organism>
<evidence type="ECO:0000313" key="10">
    <source>
        <dbReference type="Proteomes" id="UP000419017"/>
    </source>
</evidence>
<evidence type="ECO:0000256" key="2">
    <source>
        <dbReference type="ARBA" id="ARBA00010735"/>
    </source>
</evidence>
<evidence type="ECO:0000256" key="4">
    <source>
        <dbReference type="ARBA" id="ARBA00022475"/>
    </source>
</evidence>
<evidence type="ECO:0000256" key="6">
    <source>
        <dbReference type="ARBA" id="ARBA00022989"/>
    </source>
</evidence>
<keyword evidence="4" id="KW-1003">Cell membrane</keyword>
<protein>
    <submittedName>
        <fullName evidence="9">AzlC family protein</fullName>
    </submittedName>
</protein>
<sequence>MIKNILDGMRKSIPVSIAYIPYAFSLGALSSSLGIPTHIIVLMSVFVYAGSSQIIFLTLYPYVTTIWDLVIPMVVVNIRYILINLPLIRKQKNYTNRKKMLSSFLLTDESVSYMLTRKIYDADTVFGFNFLAYSIYVISTLLGSVIGKSLPAVFAISLNFCLYAILLSLLIDVTITNLKTIYIVIFTVSIKVGLEYLGFGKSLAIFLSIVIGAIVPTIIKVKNKKG</sequence>
<feature type="transmembrane region" description="Helical" evidence="8">
    <location>
        <begin position="152"/>
        <end position="173"/>
    </location>
</feature>
<keyword evidence="3" id="KW-0813">Transport</keyword>
<dbReference type="RefSeq" id="WP_156683124.1">
    <property type="nucleotide sequence ID" value="NZ_CABWIB010000001.1"/>
</dbReference>
<reference evidence="9 10" key="1">
    <citation type="submission" date="2019-10" db="EMBL/GenBank/DDBJ databases">
        <authorList>
            <person name="Blom J."/>
        </authorList>
    </citation>
    <scope>NUCLEOTIDE SEQUENCE [LARGE SCALE GENOMIC DNA]</scope>
    <source>
        <strain evidence="9 10">ES3154-GLU</strain>
    </source>
</reference>
<dbReference type="Pfam" id="PF03591">
    <property type="entry name" value="AzlC"/>
    <property type="match status" value="1"/>
</dbReference>
<comment type="similarity">
    <text evidence="2">Belongs to the AzlC family.</text>
</comment>
<keyword evidence="10" id="KW-1185">Reference proteome</keyword>
<evidence type="ECO:0000256" key="3">
    <source>
        <dbReference type="ARBA" id="ARBA00022448"/>
    </source>
</evidence>
<keyword evidence="7 8" id="KW-0472">Membrane</keyword>
<dbReference type="GO" id="GO:0005886">
    <property type="term" value="C:plasma membrane"/>
    <property type="evidence" value="ECO:0007669"/>
    <property type="project" value="UniProtKB-SubCell"/>
</dbReference>
<comment type="subcellular location">
    <subcellularLocation>
        <location evidence="1">Cell membrane</location>
        <topology evidence="1">Multi-pass membrane protein</topology>
    </subcellularLocation>
</comment>
<feature type="transmembrane region" description="Helical" evidence="8">
    <location>
        <begin position="12"/>
        <end position="29"/>
    </location>
</feature>
<feature type="transmembrane region" description="Helical" evidence="8">
    <location>
        <begin position="69"/>
        <end position="88"/>
    </location>
</feature>
<dbReference type="PANTHER" id="PTHR34979">
    <property type="entry name" value="INNER MEMBRANE PROTEIN YGAZ"/>
    <property type="match status" value="1"/>
</dbReference>